<keyword evidence="1" id="KW-1133">Transmembrane helix</keyword>
<feature type="transmembrane region" description="Helical" evidence="1">
    <location>
        <begin position="65"/>
        <end position="89"/>
    </location>
</feature>
<organism evidence="2 3">
    <name type="scientific">Trichuris suis</name>
    <name type="common">pig whipworm</name>
    <dbReference type="NCBI Taxonomy" id="68888"/>
    <lineage>
        <taxon>Eukaryota</taxon>
        <taxon>Metazoa</taxon>
        <taxon>Ecdysozoa</taxon>
        <taxon>Nematoda</taxon>
        <taxon>Enoplea</taxon>
        <taxon>Dorylaimia</taxon>
        <taxon>Trichinellida</taxon>
        <taxon>Trichuridae</taxon>
        <taxon>Trichuris</taxon>
    </lineage>
</organism>
<evidence type="ECO:0000313" key="3">
    <source>
        <dbReference type="Proteomes" id="UP000030764"/>
    </source>
</evidence>
<gene>
    <name evidence="2" type="ORF">M513_03445</name>
</gene>
<sequence length="121" mass="14018">MHNARPNVAMLVGNATFSKAQPFTMWLPCRNLVEADSKHNIIVRYRFLRAWNPTPSPLTIFKCMILYFLLCLTMTSEYFYTAFAIRWYLSCACTMGRYIASLVKECHAIRQEDRLYSCAGA</sequence>
<dbReference type="AlphaFoldDB" id="A0A085MEQ1"/>
<proteinExistence type="predicted"/>
<dbReference type="EMBL" id="KL363198">
    <property type="protein sequence ID" value="KFD55697.1"/>
    <property type="molecule type" value="Genomic_DNA"/>
</dbReference>
<accession>A0A085MEQ1</accession>
<protein>
    <submittedName>
        <fullName evidence="2">Uncharacterized protein</fullName>
    </submittedName>
</protein>
<dbReference type="Proteomes" id="UP000030764">
    <property type="component" value="Unassembled WGS sequence"/>
</dbReference>
<keyword evidence="1" id="KW-0812">Transmembrane</keyword>
<keyword evidence="3" id="KW-1185">Reference proteome</keyword>
<reference evidence="2 3" key="1">
    <citation type="journal article" date="2014" name="Nat. Genet.">
        <title>Genome and transcriptome of the porcine whipworm Trichuris suis.</title>
        <authorList>
            <person name="Jex A.R."/>
            <person name="Nejsum P."/>
            <person name="Schwarz E.M."/>
            <person name="Hu L."/>
            <person name="Young N.D."/>
            <person name="Hall R.S."/>
            <person name="Korhonen P.K."/>
            <person name="Liao S."/>
            <person name="Thamsborg S."/>
            <person name="Xia J."/>
            <person name="Xu P."/>
            <person name="Wang S."/>
            <person name="Scheerlinck J.P."/>
            <person name="Hofmann A."/>
            <person name="Sternberg P.W."/>
            <person name="Wang J."/>
            <person name="Gasser R.B."/>
        </authorList>
    </citation>
    <scope>NUCLEOTIDE SEQUENCE [LARGE SCALE GENOMIC DNA]</scope>
    <source>
        <strain evidence="2">DCEP-RM93M</strain>
    </source>
</reference>
<name>A0A085MEQ1_9BILA</name>
<keyword evidence="1" id="KW-0472">Membrane</keyword>
<evidence type="ECO:0000256" key="1">
    <source>
        <dbReference type="SAM" id="Phobius"/>
    </source>
</evidence>
<evidence type="ECO:0000313" key="2">
    <source>
        <dbReference type="EMBL" id="KFD55697.1"/>
    </source>
</evidence>